<evidence type="ECO:0000313" key="3">
    <source>
        <dbReference type="EMBL" id="MBR7826939.1"/>
    </source>
</evidence>
<dbReference type="RefSeq" id="WP_212518086.1">
    <property type="nucleotide sequence ID" value="NZ_JAGSOH010000025.1"/>
</dbReference>
<dbReference type="GO" id="GO:0009366">
    <property type="term" value="C:enterobactin synthetase complex"/>
    <property type="evidence" value="ECO:0007669"/>
    <property type="project" value="TreeGrafter"/>
</dbReference>
<dbReference type="Gene3D" id="2.30.38.10">
    <property type="entry name" value="Luciferase, Domain 3"/>
    <property type="match status" value="1"/>
</dbReference>
<dbReference type="Pfam" id="PF00501">
    <property type="entry name" value="AMP-binding"/>
    <property type="match status" value="1"/>
</dbReference>
<sequence length="516" mass="55747">MRERPDDPAVVFGETRLSYAGLDGRVRLLARRLVERGVRPGARVAVMLPRSEMLVIALLAVVRAGAAFVPIDPGYPAARIAFMLEDAEPACVLTTREHAGTSFGAPRLLVEDELAAPGTAPVTGEAGPLDGPLGAAYVIFTSGSTGRPKGVAVSHRAIVRHLRWMQEQFRLLPGERVLQKTPAGFDVSVWEFFWPLIVGATLVVADPDAHRDPALLADLIRTHRISVMHFVPSMLRQFLGDPAAAEAARASLRLVITSGEELPRDLSGRFLETVGCELFNLYGPTEAAIDVTFHRCDPADGARVPIGTPVAETRMYVLDAELTPVAEGETGELYIAGVQLADYYLNRRGLTAERFVACPFEPGGARMYRTGDLGRLDDRGRIEFLGRADSQLKVFGVRVEPGEIESVFTAHPAVDQAVVVLSKAIGPQPELLAFVTLNAADAAATETLARDLRLHAVKTLPPMLVPYGPIVLPAFPLTVNGKIDRSALTTRPLTPEPRTEVRLLARQIEGELAAPV</sequence>
<dbReference type="Pfam" id="PF13193">
    <property type="entry name" value="AMP-binding_C"/>
    <property type="match status" value="1"/>
</dbReference>
<dbReference type="FunFam" id="3.40.50.980:FF:000001">
    <property type="entry name" value="Non-ribosomal peptide synthetase"/>
    <property type="match status" value="1"/>
</dbReference>
<dbReference type="GO" id="GO:0009239">
    <property type="term" value="P:enterobactin biosynthetic process"/>
    <property type="evidence" value="ECO:0007669"/>
    <property type="project" value="TreeGrafter"/>
</dbReference>
<dbReference type="InterPro" id="IPR020845">
    <property type="entry name" value="AMP-binding_CS"/>
</dbReference>
<dbReference type="Proteomes" id="UP000676325">
    <property type="component" value="Unassembled WGS sequence"/>
</dbReference>
<dbReference type="Gene3D" id="3.40.50.980">
    <property type="match status" value="2"/>
</dbReference>
<dbReference type="CDD" id="cd17646">
    <property type="entry name" value="A_NRPS_AB3403-like"/>
    <property type="match status" value="1"/>
</dbReference>
<feature type="domain" description="AMP-binding enzyme C-terminal" evidence="2">
    <location>
        <begin position="403"/>
        <end position="482"/>
    </location>
</feature>
<dbReference type="GO" id="GO:0031177">
    <property type="term" value="F:phosphopantetheine binding"/>
    <property type="evidence" value="ECO:0007669"/>
    <property type="project" value="TreeGrafter"/>
</dbReference>
<name>A0A941EFW3_9ACTN</name>
<dbReference type="AlphaFoldDB" id="A0A941EFW3"/>
<protein>
    <submittedName>
        <fullName evidence="3">Amino acid adenylation domain-containing protein</fullName>
    </submittedName>
</protein>
<dbReference type="GO" id="GO:0043041">
    <property type="term" value="P:amino acid activation for nonribosomal peptide biosynthetic process"/>
    <property type="evidence" value="ECO:0007669"/>
    <property type="project" value="TreeGrafter"/>
</dbReference>
<dbReference type="FunFam" id="3.40.50.12780:FF:000012">
    <property type="entry name" value="Non-ribosomal peptide synthetase"/>
    <property type="match status" value="1"/>
</dbReference>
<dbReference type="NCBIfam" id="TIGR01733">
    <property type="entry name" value="AA-adenyl-dom"/>
    <property type="match status" value="1"/>
</dbReference>
<reference evidence="3" key="1">
    <citation type="submission" date="2021-04" db="EMBL/GenBank/DDBJ databases">
        <title>Genome based classification of Actinospica acidithermotolerans sp. nov., an actinobacterium isolated from an Indonesian hot spring.</title>
        <authorList>
            <person name="Kusuma A.B."/>
            <person name="Putra K.E."/>
            <person name="Nafisah S."/>
            <person name="Loh J."/>
            <person name="Nouioui I."/>
            <person name="Goodfellow M."/>
        </authorList>
    </citation>
    <scope>NUCLEOTIDE SEQUENCE</scope>
    <source>
        <strain evidence="3">MGRD01-02</strain>
    </source>
</reference>
<dbReference type="EMBL" id="JAGSOH010000025">
    <property type="protein sequence ID" value="MBR7826939.1"/>
    <property type="molecule type" value="Genomic_DNA"/>
</dbReference>
<dbReference type="GO" id="GO:0047527">
    <property type="term" value="F:2,3-dihydroxybenzoate-serine ligase activity"/>
    <property type="evidence" value="ECO:0007669"/>
    <property type="project" value="TreeGrafter"/>
</dbReference>
<dbReference type="InterPro" id="IPR000873">
    <property type="entry name" value="AMP-dep_synth/lig_dom"/>
</dbReference>
<comment type="caution">
    <text evidence="3">The sequence shown here is derived from an EMBL/GenBank/DDBJ whole genome shotgun (WGS) entry which is preliminary data.</text>
</comment>
<dbReference type="PANTHER" id="PTHR45527:SF1">
    <property type="entry name" value="FATTY ACID SYNTHASE"/>
    <property type="match status" value="1"/>
</dbReference>
<accession>A0A941EFW3</accession>
<keyword evidence="4" id="KW-1185">Reference proteome</keyword>
<dbReference type="FunFam" id="3.40.50.980:FF:000002">
    <property type="entry name" value="Enterobactin synthetase component F"/>
    <property type="match status" value="1"/>
</dbReference>
<dbReference type="Gene3D" id="3.30.300.30">
    <property type="match status" value="1"/>
</dbReference>
<feature type="domain" description="AMP-dependent synthetase/ligase" evidence="1">
    <location>
        <begin position="2"/>
        <end position="345"/>
    </location>
</feature>
<dbReference type="InterPro" id="IPR010071">
    <property type="entry name" value="AA_adenyl_dom"/>
</dbReference>
<dbReference type="PROSITE" id="PS00455">
    <property type="entry name" value="AMP_BINDING"/>
    <property type="match status" value="1"/>
</dbReference>
<evidence type="ECO:0000259" key="2">
    <source>
        <dbReference type="Pfam" id="PF13193"/>
    </source>
</evidence>
<dbReference type="GO" id="GO:0005829">
    <property type="term" value="C:cytosol"/>
    <property type="evidence" value="ECO:0007669"/>
    <property type="project" value="TreeGrafter"/>
</dbReference>
<gene>
    <name evidence="3" type="ORF">KDK95_11545</name>
</gene>
<evidence type="ECO:0000259" key="1">
    <source>
        <dbReference type="Pfam" id="PF00501"/>
    </source>
</evidence>
<dbReference type="PANTHER" id="PTHR45527">
    <property type="entry name" value="NONRIBOSOMAL PEPTIDE SYNTHETASE"/>
    <property type="match status" value="1"/>
</dbReference>
<dbReference type="SUPFAM" id="SSF56801">
    <property type="entry name" value="Acetyl-CoA synthetase-like"/>
    <property type="match status" value="1"/>
</dbReference>
<organism evidence="3 4">
    <name type="scientific">Actinospica acidithermotolerans</name>
    <dbReference type="NCBI Taxonomy" id="2828514"/>
    <lineage>
        <taxon>Bacteria</taxon>
        <taxon>Bacillati</taxon>
        <taxon>Actinomycetota</taxon>
        <taxon>Actinomycetes</taxon>
        <taxon>Catenulisporales</taxon>
        <taxon>Actinospicaceae</taxon>
        <taxon>Actinospica</taxon>
    </lineage>
</organism>
<dbReference type="InterPro" id="IPR025110">
    <property type="entry name" value="AMP-bd_C"/>
</dbReference>
<dbReference type="InterPro" id="IPR045851">
    <property type="entry name" value="AMP-bd_C_sf"/>
</dbReference>
<proteinExistence type="predicted"/>
<evidence type="ECO:0000313" key="4">
    <source>
        <dbReference type="Proteomes" id="UP000676325"/>
    </source>
</evidence>